<evidence type="ECO:0000256" key="1">
    <source>
        <dbReference type="ARBA" id="ARBA00004571"/>
    </source>
</evidence>
<comment type="similarity">
    <text evidence="2">Belongs to the BexD/CtrA/VexA family.</text>
</comment>
<evidence type="ECO:0000256" key="13">
    <source>
        <dbReference type="ARBA" id="ARBA00023237"/>
    </source>
</evidence>
<name>A0A4R3I1T1_PAULE</name>
<evidence type="ECO:0000256" key="12">
    <source>
        <dbReference type="ARBA" id="ARBA00023139"/>
    </source>
</evidence>
<keyword evidence="9" id="KW-0406">Ion transport</keyword>
<dbReference type="Pfam" id="PF02563">
    <property type="entry name" value="Poly_export"/>
    <property type="match status" value="1"/>
</dbReference>
<evidence type="ECO:0000259" key="15">
    <source>
        <dbReference type="Pfam" id="PF02563"/>
    </source>
</evidence>
<evidence type="ECO:0000313" key="17">
    <source>
        <dbReference type="EMBL" id="TCS38575.1"/>
    </source>
</evidence>
<dbReference type="EMBL" id="SLZQ01000002">
    <property type="protein sequence ID" value="TCS38575.1"/>
    <property type="molecule type" value="Genomic_DNA"/>
</dbReference>
<evidence type="ECO:0000256" key="2">
    <source>
        <dbReference type="ARBA" id="ARBA00009450"/>
    </source>
</evidence>
<dbReference type="GO" id="GO:0009279">
    <property type="term" value="C:cell outer membrane"/>
    <property type="evidence" value="ECO:0007669"/>
    <property type="project" value="UniProtKB-SubCell"/>
</dbReference>
<evidence type="ECO:0000256" key="3">
    <source>
        <dbReference type="ARBA" id="ARBA00022448"/>
    </source>
</evidence>
<evidence type="ECO:0000256" key="8">
    <source>
        <dbReference type="ARBA" id="ARBA00023047"/>
    </source>
</evidence>
<evidence type="ECO:0000256" key="9">
    <source>
        <dbReference type="ARBA" id="ARBA00023065"/>
    </source>
</evidence>
<dbReference type="NCBIfam" id="TIGR03027">
    <property type="entry name" value="pepcterm_export"/>
    <property type="match status" value="1"/>
</dbReference>
<organism evidence="17 18">
    <name type="scientific">Paucimonas lemoignei</name>
    <name type="common">Pseudomonas lemoignei</name>
    <dbReference type="NCBI Taxonomy" id="29443"/>
    <lineage>
        <taxon>Bacteria</taxon>
        <taxon>Pseudomonadati</taxon>
        <taxon>Pseudomonadota</taxon>
        <taxon>Betaproteobacteria</taxon>
        <taxon>Burkholderiales</taxon>
        <taxon>Burkholderiaceae</taxon>
        <taxon>Paucimonas</taxon>
    </lineage>
</organism>
<keyword evidence="13" id="KW-0998">Cell outer membrane</keyword>
<dbReference type="RefSeq" id="WP_207907207.1">
    <property type="nucleotide sequence ID" value="NZ_SLZQ01000002.1"/>
</dbReference>
<gene>
    <name evidence="17" type="ORF">EDC30_102314</name>
</gene>
<keyword evidence="5" id="KW-0762">Sugar transport</keyword>
<evidence type="ECO:0000256" key="7">
    <source>
        <dbReference type="ARBA" id="ARBA00022729"/>
    </source>
</evidence>
<dbReference type="GO" id="GO:0015159">
    <property type="term" value="F:polysaccharide transmembrane transporter activity"/>
    <property type="evidence" value="ECO:0007669"/>
    <property type="project" value="InterPro"/>
</dbReference>
<keyword evidence="11" id="KW-0472">Membrane</keyword>
<dbReference type="Pfam" id="PF22461">
    <property type="entry name" value="SLBB_2"/>
    <property type="match status" value="1"/>
</dbReference>
<dbReference type="PROSITE" id="PS51257">
    <property type="entry name" value="PROKAR_LIPOPROTEIN"/>
    <property type="match status" value="1"/>
</dbReference>
<keyword evidence="6" id="KW-0812">Transmembrane</keyword>
<keyword evidence="7" id="KW-0732">Signal</keyword>
<dbReference type="PANTHER" id="PTHR33619">
    <property type="entry name" value="POLYSACCHARIDE EXPORT PROTEIN GFCE-RELATED"/>
    <property type="match status" value="1"/>
</dbReference>
<keyword evidence="4" id="KW-1134">Transmembrane beta strand</keyword>
<dbReference type="AlphaFoldDB" id="A0A4R3I1T1"/>
<keyword evidence="12" id="KW-0564">Palmitate</keyword>
<keyword evidence="10" id="KW-0626">Porin</keyword>
<evidence type="ECO:0000256" key="11">
    <source>
        <dbReference type="ARBA" id="ARBA00023136"/>
    </source>
</evidence>
<dbReference type="InterPro" id="IPR003715">
    <property type="entry name" value="Poly_export_N"/>
</dbReference>
<dbReference type="GO" id="GO:0006811">
    <property type="term" value="P:monoatomic ion transport"/>
    <property type="evidence" value="ECO:0007669"/>
    <property type="project" value="UniProtKB-KW"/>
</dbReference>
<sequence>MKAFFHHLLTRFGLVAGGLALVLLGACASGPQLPLASASSQAVASDYRIGPGDTVNVTVWRNPEVSMSVAVRPDGKITTPLVEDLPASGKTPTELARDIEKALSKYIQQPVVTVIVTGFSGPYSQQIRVIGQAAKPQALAYRHGMSLMDVLIAVGGVTEFAAGNRANIIRDVDGKQQKLPVRLSDLIRDGDISANVPMQPGDILVIPESYF</sequence>
<dbReference type="Proteomes" id="UP000295382">
    <property type="component" value="Unassembled WGS sequence"/>
</dbReference>
<dbReference type="Gene3D" id="3.10.560.10">
    <property type="entry name" value="Outer membrane lipoprotein wza domain like"/>
    <property type="match status" value="1"/>
</dbReference>
<keyword evidence="3" id="KW-0813">Transport</keyword>
<keyword evidence="14" id="KW-0449">Lipoprotein</keyword>
<reference evidence="17 18" key="1">
    <citation type="submission" date="2019-03" db="EMBL/GenBank/DDBJ databases">
        <title>Genomic Encyclopedia of Type Strains, Phase IV (KMG-IV): sequencing the most valuable type-strain genomes for metagenomic binning, comparative biology and taxonomic classification.</title>
        <authorList>
            <person name="Goeker M."/>
        </authorList>
    </citation>
    <scope>NUCLEOTIDE SEQUENCE [LARGE SCALE GENOMIC DNA]</scope>
    <source>
        <strain evidence="17 18">DSM 7445</strain>
    </source>
</reference>
<evidence type="ECO:0000256" key="10">
    <source>
        <dbReference type="ARBA" id="ARBA00023114"/>
    </source>
</evidence>
<comment type="caution">
    <text evidence="17">The sequence shown here is derived from an EMBL/GenBank/DDBJ whole genome shotgun (WGS) entry which is preliminary data.</text>
</comment>
<dbReference type="PANTHER" id="PTHR33619:SF3">
    <property type="entry name" value="POLYSACCHARIDE EXPORT PROTEIN GFCE-RELATED"/>
    <property type="match status" value="1"/>
</dbReference>
<evidence type="ECO:0000256" key="4">
    <source>
        <dbReference type="ARBA" id="ARBA00022452"/>
    </source>
</evidence>
<evidence type="ECO:0000256" key="14">
    <source>
        <dbReference type="ARBA" id="ARBA00023288"/>
    </source>
</evidence>
<dbReference type="InterPro" id="IPR017477">
    <property type="entry name" value="PEP-CTERM_polysacc_export"/>
</dbReference>
<evidence type="ECO:0000259" key="16">
    <source>
        <dbReference type="Pfam" id="PF22461"/>
    </source>
</evidence>
<proteinExistence type="inferred from homology"/>
<protein>
    <submittedName>
        <fullName evidence="17">Polysaccharide export outer membrane protein</fullName>
    </submittedName>
</protein>
<evidence type="ECO:0000256" key="6">
    <source>
        <dbReference type="ARBA" id="ARBA00022692"/>
    </source>
</evidence>
<feature type="domain" description="SLBB" evidence="16">
    <location>
        <begin position="125"/>
        <end position="205"/>
    </location>
</feature>
<evidence type="ECO:0000256" key="5">
    <source>
        <dbReference type="ARBA" id="ARBA00022597"/>
    </source>
</evidence>
<keyword evidence="8" id="KW-0625">Polysaccharide transport</keyword>
<evidence type="ECO:0000313" key="18">
    <source>
        <dbReference type="Proteomes" id="UP000295382"/>
    </source>
</evidence>
<dbReference type="GO" id="GO:0046930">
    <property type="term" value="C:pore complex"/>
    <property type="evidence" value="ECO:0007669"/>
    <property type="project" value="UniProtKB-KW"/>
</dbReference>
<accession>A0A4R3I1T1</accession>
<comment type="subcellular location">
    <subcellularLocation>
        <location evidence="1">Cell outer membrane</location>
        <topology evidence="1">Multi-pass membrane protein</topology>
    </subcellularLocation>
</comment>
<dbReference type="InterPro" id="IPR054765">
    <property type="entry name" value="SLBB_dom"/>
</dbReference>
<dbReference type="InterPro" id="IPR049712">
    <property type="entry name" value="Poly_export"/>
</dbReference>
<keyword evidence="18" id="KW-1185">Reference proteome</keyword>
<dbReference type="GO" id="GO:0015288">
    <property type="term" value="F:porin activity"/>
    <property type="evidence" value="ECO:0007669"/>
    <property type="project" value="UniProtKB-KW"/>
</dbReference>
<feature type="domain" description="Polysaccharide export protein N-terminal" evidence="15">
    <location>
        <begin position="42"/>
        <end position="117"/>
    </location>
</feature>